<sequence>MRKTRSFLMVLVFLALIAGAFIYFRDTDGPQITVDGDLTYVSDKALRAEFNDGAGLRNVFVEVSQNGVTKELFAKNFDIGVAQSTEEFSLQGAQLRDGPVELRIRATDRSIYRFGAGNTNEVVLNLTYDGTPPRVNVLSTAHNINQGGSGLIVYTANEEIEKSGIRAGEFFFPGYRLADGNYACLFAFPHDMSSSDFSPRLVAVDLAGNEGRGGFYYHANARQFRRDRINISDNFLSTKMVQYEQLFPQAQTPLDIFLAVNRELRGENRRQLQEIGRQTASDFLWEGAFVRMSGATMAGFGDHRSYYYQGQKIDEQTHLGIDLASTQQAFVPAANDGVVVLADFFGIYGNCVIIDHGLGLQTIYSHLSQIEVAVGDRIKQGDTLGRTGATGMAGGDHLHFGVTVSGIPVNPIEWWDGSWIRNNITSKLERAQ</sequence>
<evidence type="ECO:0000259" key="2">
    <source>
        <dbReference type="Pfam" id="PF01551"/>
    </source>
</evidence>
<dbReference type="CDD" id="cd12797">
    <property type="entry name" value="M23_peptidase"/>
    <property type="match status" value="1"/>
</dbReference>
<protein>
    <recommendedName>
        <fullName evidence="2">M23ase beta-sheet core domain-containing protein</fullName>
    </recommendedName>
</protein>
<evidence type="ECO:0000256" key="1">
    <source>
        <dbReference type="ARBA" id="ARBA00022729"/>
    </source>
</evidence>
<dbReference type="PANTHER" id="PTHR21666">
    <property type="entry name" value="PEPTIDASE-RELATED"/>
    <property type="match status" value="1"/>
</dbReference>
<keyword evidence="1" id="KW-0732">Signal</keyword>
<name>A0A0B5FWI7_9BACT</name>
<keyword evidence="4" id="KW-1185">Reference proteome</keyword>
<dbReference type="STRING" id="483547.GSUB_08980"/>
<dbReference type="EMBL" id="CP010311">
    <property type="protein sequence ID" value="AJF07981.1"/>
    <property type="molecule type" value="Genomic_DNA"/>
</dbReference>
<dbReference type="AlphaFoldDB" id="A0A0B5FWI7"/>
<dbReference type="GO" id="GO:0004222">
    <property type="term" value="F:metalloendopeptidase activity"/>
    <property type="evidence" value="ECO:0007669"/>
    <property type="project" value="TreeGrafter"/>
</dbReference>
<reference evidence="3 4" key="1">
    <citation type="journal article" date="2015" name="Genome Announc.">
        <title>Genomes of Geoalkalibacter ferrihydriticus Z-0531T and Geoalkalibacter subterraneus Red1T, Two Haloalkaliphilic Metal-Reducing Deltaproteobacteria.</title>
        <authorList>
            <person name="Badalamenti J.P."/>
            <person name="Krajmalnik-Brown R."/>
            <person name="Torres C.I."/>
            <person name="Bond D.R."/>
        </authorList>
    </citation>
    <scope>NUCLEOTIDE SEQUENCE [LARGE SCALE GENOMIC DNA]</scope>
    <source>
        <strain evidence="3 4">Red1</strain>
    </source>
</reference>
<dbReference type="HOGENOM" id="CLU_048239_0_0_7"/>
<dbReference type="KEGG" id="gsb:GSUB_08980"/>
<proteinExistence type="predicted"/>
<dbReference type="PANTHER" id="PTHR21666:SF289">
    <property type="entry name" value="L-ALA--D-GLU ENDOPEPTIDASE"/>
    <property type="match status" value="1"/>
</dbReference>
<dbReference type="Pfam" id="PF01551">
    <property type="entry name" value="Peptidase_M23"/>
    <property type="match status" value="1"/>
</dbReference>
<evidence type="ECO:0000313" key="3">
    <source>
        <dbReference type="EMBL" id="AJF07981.1"/>
    </source>
</evidence>
<organism evidence="3 4">
    <name type="scientific">Geoalkalibacter subterraneus</name>
    <dbReference type="NCBI Taxonomy" id="483547"/>
    <lineage>
        <taxon>Bacteria</taxon>
        <taxon>Pseudomonadati</taxon>
        <taxon>Thermodesulfobacteriota</taxon>
        <taxon>Desulfuromonadia</taxon>
        <taxon>Desulfuromonadales</taxon>
        <taxon>Geoalkalibacteraceae</taxon>
        <taxon>Geoalkalibacter</taxon>
    </lineage>
</organism>
<dbReference type="Proteomes" id="UP000035036">
    <property type="component" value="Chromosome"/>
</dbReference>
<dbReference type="InterPro" id="IPR016047">
    <property type="entry name" value="M23ase_b-sheet_dom"/>
</dbReference>
<accession>A0A0B5FWI7</accession>
<dbReference type="Gene3D" id="2.70.70.10">
    <property type="entry name" value="Glucose Permease (Domain IIA)"/>
    <property type="match status" value="1"/>
</dbReference>
<dbReference type="InterPro" id="IPR050570">
    <property type="entry name" value="Cell_wall_metabolism_enzyme"/>
</dbReference>
<gene>
    <name evidence="3" type="ORF">GSUB_08980</name>
</gene>
<feature type="domain" description="M23ase beta-sheet core" evidence="2">
    <location>
        <begin position="317"/>
        <end position="411"/>
    </location>
</feature>
<evidence type="ECO:0000313" key="4">
    <source>
        <dbReference type="Proteomes" id="UP000035036"/>
    </source>
</evidence>
<dbReference type="SUPFAM" id="SSF51261">
    <property type="entry name" value="Duplicated hybrid motif"/>
    <property type="match status" value="1"/>
</dbReference>
<dbReference type="InterPro" id="IPR011055">
    <property type="entry name" value="Dup_hybrid_motif"/>
</dbReference>